<dbReference type="InterPro" id="IPR050090">
    <property type="entry name" value="Tyrosine_recombinase_XerCD"/>
</dbReference>
<feature type="compositionally biased region" description="Basic and acidic residues" evidence="2">
    <location>
        <begin position="338"/>
        <end position="357"/>
    </location>
</feature>
<dbReference type="SUPFAM" id="SSF56349">
    <property type="entry name" value="DNA breaking-rejoining enzymes"/>
    <property type="match status" value="1"/>
</dbReference>
<keyword evidence="5" id="KW-1185">Reference proteome</keyword>
<dbReference type="RefSeq" id="WP_189364179.1">
    <property type="nucleotide sequence ID" value="NZ_BMTZ01000004.1"/>
</dbReference>
<dbReference type="Proteomes" id="UP000629911">
    <property type="component" value="Unassembled WGS sequence"/>
</dbReference>
<accession>A0ABQ2TVX8</accession>
<dbReference type="Gene3D" id="1.10.443.10">
    <property type="entry name" value="Intergrase catalytic core"/>
    <property type="match status" value="1"/>
</dbReference>
<evidence type="ECO:0000256" key="1">
    <source>
        <dbReference type="ARBA" id="ARBA00023172"/>
    </source>
</evidence>
<keyword evidence="1" id="KW-0233">DNA recombination</keyword>
<reference evidence="5" key="1">
    <citation type="journal article" date="2019" name="Int. J. Syst. Evol. Microbiol.">
        <title>The Global Catalogue of Microorganisms (GCM) 10K type strain sequencing project: providing services to taxonomists for standard genome sequencing and annotation.</title>
        <authorList>
            <consortium name="The Broad Institute Genomics Platform"/>
            <consortium name="The Broad Institute Genome Sequencing Center for Infectious Disease"/>
            <person name="Wu L."/>
            <person name="Ma J."/>
        </authorList>
    </citation>
    <scope>NUCLEOTIDE SEQUENCE [LARGE SCALE GENOMIC DNA]</scope>
    <source>
        <strain evidence="5">JCM 4422</strain>
    </source>
</reference>
<evidence type="ECO:0000256" key="2">
    <source>
        <dbReference type="SAM" id="MobiDB-lite"/>
    </source>
</evidence>
<dbReference type="InterPro" id="IPR002104">
    <property type="entry name" value="Integrase_catalytic"/>
</dbReference>
<gene>
    <name evidence="4" type="ORF">GCM10010287_17620</name>
</gene>
<dbReference type="InterPro" id="IPR011010">
    <property type="entry name" value="DNA_brk_join_enz"/>
</dbReference>
<sequence length="491" mass="54550">MTNGTTTPGAGKNTTPVPEGFSFDVRLWKVTKAQSKTRPHQLRWKVGGKVSSATFATSALAESRRSELWQAMRRGEAFRINDGLPESEVRQAEAEAAAQAKAKLDPTWWEFSREFMERRWRTVAAKTREGFADSLASAALGMMGDRPDAPELPEVRRAVRWSVVPAHVNEEPPPDLEKVCAWLAENSLPLSALMESSIAEDVHYRLAYRLDGKLAAKDTYKRRRRGFNAAMAYAIQKGYMGENPIAGLERPTTAATGPIDPRVLMNAVQGREFLTAVSYVGSVHRNRGRRLVAFFGCILYAAMRPAEVVGLRLDDCYLPETGWGVLTLRETRPVSGKKWTDSGDRHDKRGLKMRDPQADRPVPIPPVLVAMLRAHVKEFGTAGDGRLFQNERGGLVGTSSYWRVWQEARPLAFPPHKVASPLARKPYDGRATCITDWLRSGLPVAEVARRAGTSPEVIDRHYAGCLDNSEEENNKKIEKAMGWGDEDGSVP</sequence>
<organism evidence="4 5">
    <name type="scientific">Streptomyces variabilis</name>
    <dbReference type="NCBI Taxonomy" id="67372"/>
    <lineage>
        <taxon>Bacteria</taxon>
        <taxon>Bacillati</taxon>
        <taxon>Actinomycetota</taxon>
        <taxon>Actinomycetes</taxon>
        <taxon>Kitasatosporales</taxon>
        <taxon>Streptomycetaceae</taxon>
        <taxon>Streptomyces</taxon>
        <taxon>Streptomyces griseoincarnatus group</taxon>
    </lineage>
</organism>
<dbReference type="PANTHER" id="PTHR30349:SF64">
    <property type="entry name" value="PROPHAGE INTEGRASE INTD-RELATED"/>
    <property type="match status" value="1"/>
</dbReference>
<name>A0ABQ2TVX8_9ACTN</name>
<feature type="region of interest" description="Disordered" evidence="2">
    <location>
        <begin position="335"/>
        <end position="357"/>
    </location>
</feature>
<proteinExistence type="predicted"/>
<dbReference type="EMBL" id="BMTZ01000004">
    <property type="protein sequence ID" value="GGT44961.1"/>
    <property type="molecule type" value="Genomic_DNA"/>
</dbReference>
<dbReference type="InterPro" id="IPR013762">
    <property type="entry name" value="Integrase-like_cat_sf"/>
</dbReference>
<dbReference type="PANTHER" id="PTHR30349">
    <property type="entry name" value="PHAGE INTEGRASE-RELATED"/>
    <property type="match status" value="1"/>
</dbReference>
<feature type="domain" description="Tyr recombinase" evidence="3">
    <location>
        <begin position="259"/>
        <end position="476"/>
    </location>
</feature>
<evidence type="ECO:0000313" key="5">
    <source>
        <dbReference type="Proteomes" id="UP000629911"/>
    </source>
</evidence>
<comment type="caution">
    <text evidence="4">The sequence shown here is derived from an EMBL/GenBank/DDBJ whole genome shotgun (WGS) entry which is preliminary data.</text>
</comment>
<dbReference type="PROSITE" id="PS51898">
    <property type="entry name" value="TYR_RECOMBINASE"/>
    <property type="match status" value="1"/>
</dbReference>
<protein>
    <submittedName>
        <fullName evidence="4">Integrase</fullName>
    </submittedName>
</protein>
<evidence type="ECO:0000259" key="3">
    <source>
        <dbReference type="PROSITE" id="PS51898"/>
    </source>
</evidence>
<evidence type="ECO:0000313" key="4">
    <source>
        <dbReference type="EMBL" id="GGT44961.1"/>
    </source>
</evidence>